<name>A0A432ZAK6_9GAMM</name>
<keyword evidence="4" id="KW-0472">Membrane</keyword>
<keyword evidence="2" id="KW-0812">Transmembrane</keyword>
<evidence type="ECO:0000256" key="4">
    <source>
        <dbReference type="ARBA" id="ARBA00023136"/>
    </source>
</evidence>
<keyword evidence="3" id="KW-1133">Transmembrane helix</keyword>
<keyword evidence="7" id="KW-1185">Reference proteome</keyword>
<dbReference type="PROSITE" id="PS52015">
    <property type="entry name" value="TONB_CTD"/>
    <property type="match status" value="1"/>
</dbReference>
<evidence type="ECO:0000313" key="7">
    <source>
        <dbReference type="Proteomes" id="UP000287022"/>
    </source>
</evidence>
<dbReference type="AlphaFoldDB" id="A0A432ZAK6"/>
<comment type="caution">
    <text evidence="6">The sequence shown here is derived from an EMBL/GenBank/DDBJ whole genome shotgun (WGS) entry which is preliminary data.</text>
</comment>
<comment type="subcellular location">
    <subcellularLocation>
        <location evidence="1">Membrane</location>
        <topology evidence="1">Single-pass membrane protein</topology>
    </subcellularLocation>
</comment>
<dbReference type="InterPro" id="IPR006260">
    <property type="entry name" value="TonB/TolA_C"/>
</dbReference>
<dbReference type="GO" id="GO:0016020">
    <property type="term" value="C:membrane"/>
    <property type="evidence" value="ECO:0007669"/>
    <property type="project" value="UniProtKB-SubCell"/>
</dbReference>
<proteinExistence type="predicted"/>
<protein>
    <recommendedName>
        <fullName evidence="5">TonB C-terminal domain-containing protein</fullName>
    </recommendedName>
</protein>
<evidence type="ECO:0000313" key="6">
    <source>
        <dbReference type="EMBL" id="RUO74941.1"/>
    </source>
</evidence>
<dbReference type="GO" id="GO:0055085">
    <property type="term" value="P:transmembrane transport"/>
    <property type="evidence" value="ECO:0007669"/>
    <property type="project" value="InterPro"/>
</dbReference>
<evidence type="ECO:0000256" key="2">
    <source>
        <dbReference type="ARBA" id="ARBA00022692"/>
    </source>
</evidence>
<accession>A0A432ZAK6</accession>
<dbReference type="EMBL" id="PIQE01000001">
    <property type="protein sequence ID" value="RUO74941.1"/>
    <property type="molecule type" value="Genomic_DNA"/>
</dbReference>
<feature type="domain" description="TonB C-terminal" evidence="5">
    <location>
        <begin position="45"/>
        <end position="141"/>
    </location>
</feature>
<reference evidence="7" key="1">
    <citation type="journal article" date="2018" name="Front. Microbiol.">
        <title>Genome-Based Analysis Reveals the Taxonomy and Diversity of the Family Idiomarinaceae.</title>
        <authorList>
            <person name="Liu Y."/>
            <person name="Lai Q."/>
            <person name="Shao Z."/>
        </authorList>
    </citation>
    <scope>NUCLEOTIDE SEQUENCE [LARGE SCALE GENOMIC DNA]</scope>
    <source>
        <strain evidence="7">c121</strain>
    </source>
</reference>
<evidence type="ECO:0000256" key="1">
    <source>
        <dbReference type="ARBA" id="ARBA00004167"/>
    </source>
</evidence>
<sequence>MIKTMNNYIVIGAVTALLAGCAGKPAGMVDEAELTAGGVTDTRHEPFDYWSVAKFVAPRFPDAAARDGVIGCVAMDLRINTEGKVSGVYVTRSYPHGVFVDSAIAAVKKFQWAPSEANPGREPGVQSLSLDFNMVSSASTKNAAEYQRECAER</sequence>
<dbReference type="RefSeq" id="WP_084616808.1">
    <property type="nucleotide sequence ID" value="NZ_PIQE01000001.1"/>
</dbReference>
<dbReference type="SUPFAM" id="SSF74653">
    <property type="entry name" value="TolA/TonB C-terminal domain"/>
    <property type="match status" value="1"/>
</dbReference>
<dbReference type="Proteomes" id="UP000287022">
    <property type="component" value="Unassembled WGS sequence"/>
</dbReference>
<evidence type="ECO:0000259" key="5">
    <source>
        <dbReference type="PROSITE" id="PS52015"/>
    </source>
</evidence>
<gene>
    <name evidence="6" type="ORF">CWI80_06325</name>
</gene>
<dbReference type="Pfam" id="PF03544">
    <property type="entry name" value="TonB_C"/>
    <property type="match status" value="1"/>
</dbReference>
<evidence type="ECO:0000256" key="3">
    <source>
        <dbReference type="ARBA" id="ARBA00022989"/>
    </source>
</evidence>
<dbReference type="STRING" id="1122124.GCA_000423165_00149"/>
<dbReference type="Gene3D" id="3.30.1150.10">
    <property type="match status" value="1"/>
</dbReference>
<organism evidence="6 7">
    <name type="scientific">Pseudidiomarina sediminum</name>
    <dbReference type="NCBI Taxonomy" id="431675"/>
    <lineage>
        <taxon>Bacteria</taxon>
        <taxon>Pseudomonadati</taxon>
        <taxon>Pseudomonadota</taxon>
        <taxon>Gammaproteobacteria</taxon>
        <taxon>Alteromonadales</taxon>
        <taxon>Idiomarinaceae</taxon>
        <taxon>Pseudidiomarina</taxon>
    </lineage>
</organism>
<dbReference type="PROSITE" id="PS51257">
    <property type="entry name" value="PROKAR_LIPOPROTEIN"/>
    <property type="match status" value="1"/>
</dbReference>
<dbReference type="InterPro" id="IPR037682">
    <property type="entry name" value="TonB_C"/>
</dbReference>
<dbReference type="NCBIfam" id="TIGR01352">
    <property type="entry name" value="tonB_Cterm"/>
    <property type="match status" value="1"/>
</dbReference>